<evidence type="ECO:0000256" key="1">
    <source>
        <dbReference type="SAM" id="MobiDB-lite"/>
    </source>
</evidence>
<reference evidence="2 3" key="1">
    <citation type="submission" date="2016-10" db="EMBL/GenBank/DDBJ databases">
        <authorList>
            <person name="de Groot N.N."/>
        </authorList>
    </citation>
    <scope>NUCLEOTIDE SEQUENCE [LARGE SCALE GENOMIC DNA]</scope>
    <source>
        <strain evidence="2 3">DSM 19981</strain>
    </source>
</reference>
<keyword evidence="3" id="KW-1185">Reference proteome</keyword>
<dbReference type="STRING" id="1123062.SAMN02745775_101252"/>
<dbReference type="Proteomes" id="UP000199473">
    <property type="component" value="Unassembled WGS sequence"/>
</dbReference>
<name>A0A1I3XF57_9PROT</name>
<protein>
    <submittedName>
        <fullName evidence="2">Uncharacterized protein</fullName>
    </submittedName>
</protein>
<dbReference type="EMBL" id="FOSQ01000001">
    <property type="protein sequence ID" value="SFK18177.1"/>
    <property type="molecule type" value="Genomic_DNA"/>
</dbReference>
<dbReference type="AlphaFoldDB" id="A0A1I3XF57"/>
<gene>
    <name evidence="2" type="ORF">SAMN02745775_101252</name>
</gene>
<proteinExistence type="predicted"/>
<organism evidence="2 3">
    <name type="scientific">Falsiroseomonas stagni DSM 19981</name>
    <dbReference type="NCBI Taxonomy" id="1123062"/>
    <lineage>
        <taxon>Bacteria</taxon>
        <taxon>Pseudomonadati</taxon>
        <taxon>Pseudomonadota</taxon>
        <taxon>Alphaproteobacteria</taxon>
        <taxon>Acetobacterales</taxon>
        <taxon>Roseomonadaceae</taxon>
        <taxon>Falsiroseomonas</taxon>
    </lineage>
</organism>
<evidence type="ECO:0000313" key="3">
    <source>
        <dbReference type="Proteomes" id="UP000199473"/>
    </source>
</evidence>
<accession>A0A1I3XF57</accession>
<sequence length="141" mass="14825">MPRASPALTPSANPDCTETLHTSMSRRYAPSLPDSRLVALCRAACAANPGLAAPFLATYWTEEHIDRTAFAAASLAAEIGDIAAQAVEPTAAVMAQRLTVLLTEARLLGGGRNSLAEHLTGRAGRHQDRLHAITTPDETPG</sequence>
<feature type="region of interest" description="Disordered" evidence="1">
    <location>
        <begin position="121"/>
        <end position="141"/>
    </location>
</feature>
<evidence type="ECO:0000313" key="2">
    <source>
        <dbReference type="EMBL" id="SFK18177.1"/>
    </source>
</evidence>